<evidence type="ECO:0000313" key="2">
    <source>
        <dbReference type="Proteomes" id="UP000887222"/>
    </source>
</evidence>
<dbReference type="InterPro" id="IPR019438">
    <property type="entry name" value="Q_salvage"/>
</dbReference>
<dbReference type="Proteomes" id="UP000887222">
    <property type="component" value="Unassembled WGS sequence"/>
</dbReference>
<organism evidence="1 2">
    <name type="scientific">Noviherbaspirillum aridicola</name>
    <dbReference type="NCBI Taxonomy" id="2849687"/>
    <lineage>
        <taxon>Bacteria</taxon>
        <taxon>Pseudomonadati</taxon>
        <taxon>Pseudomonadota</taxon>
        <taxon>Betaproteobacteria</taxon>
        <taxon>Burkholderiales</taxon>
        <taxon>Oxalobacteraceae</taxon>
        <taxon>Noviherbaspirillum</taxon>
    </lineage>
</organism>
<proteinExistence type="predicted"/>
<dbReference type="RefSeq" id="WP_220806503.1">
    <property type="nucleotide sequence ID" value="NZ_BPMK01000001.1"/>
</dbReference>
<protein>
    <recommendedName>
        <fullName evidence="3">Queuosine salvage protein</fullName>
    </recommendedName>
</protein>
<evidence type="ECO:0008006" key="3">
    <source>
        <dbReference type="Google" id="ProtNLM"/>
    </source>
</evidence>
<keyword evidence="2" id="KW-1185">Reference proteome</keyword>
<evidence type="ECO:0000313" key="1">
    <source>
        <dbReference type="EMBL" id="GIZ50337.1"/>
    </source>
</evidence>
<gene>
    <name evidence="1" type="ORF">NCCP691_03510</name>
</gene>
<sequence>MPSAKQQLLDQARADYQPELVRFDEDVISRLPARGDRFSHMTSGLFGKPAGSSPESAAAYCIALNSLNFMFWQPEPDGFSRYHWNGSGGAHGLAAAFDHAWGELQGPERLRDLLGTGDEQAVLSAFGQISLPRRRGQFLREVLQDRQLEEAASELVAAGRSGRMSSDDAQRLAQRFPMAFGQDAYLMRAQLALMWYAGYLMEQGSGVDCDITVAASYQMPRVMRSIRVLRFAPALAEMIDKHVLILRNSPEERAIRSATVLGAQAMALHLGVSEHAMVNVLWHNRHASGSIPYHLTVTTDY</sequence>
<reference evidence="1 2" key="1">
    <citation type="journal article" date="2022" name="Int. J. Syst. Evol. Microbiol.">
        <title>Noviherbaspirillum aridicola sp. nov., isolated from an arid soil in Pakistan.</title>
        <authorList>
            <person name="Khan I.U."/>
            <person name="Saqib M."/>
            <person name="Amin A."/>
            <person name="Hussain F."/>
            <person name="Li L."/>
            <person name="Liu Y.H."/>
            <person name="Fang B.Z."/>
            <person name="Ahmed I."/>
            <person name="Li W.J."/>
        </authorList>
    </citation>
    <scope>NUCLEOTIDE SEQUENCE [LARGE SCALE GENOMIC DNA]</scope>
    <source>
        <strain evidence="1 2">NCCP-691</strain>
    </source>
</reference>
<comment type="caution">
    <text evidence="1">The sequence shown here is derived from an EMBL/GenBank/DDBJ whole genome shotgun (WGS) entry which is preliminary data.</text>
</comment>
<name>A0ABQ4PZL7_9BURK</name>
<dbReference type="Pfam" id="PF10343">
    <property type="entry name" value="Q_salvage"/>
    <property type="match status" value="1"/>
</dbReference>
<dbReference type="EMBL" id="BPMK01000001">
    <property type="protein sequence ID" value="GIZ50337.1"/>
    <property type="molecule type" value="Genomic_DNA"/>
</dbReference>
<accession>A0ABQ4PZL7</accession>